<keyword evidence="1" id="KW-0479">Metal-binding</keyword>
<dbReference type="Gene3D" id="2.40.50.140">
    <property type="entry name" value="Nucleic acid-binding proteins"/>
    <property type="match status" value="1"/>
</dbReference>
<protein>
    <submittedName>
        <fullName evidence="8">23S rRNA (Uracil1939-C5)-methyltransferase</fullName>
    </submittedName>
</protein>
<keyword evidence="1" id="KW-0004">4Fe-4S</keyword>
<dbReference type="PROSITE" id="PS51687">
    <property type="entry name" value="SAM_MT_RNA_M5U"/>
    <property type="match status" value="1"/>
</dbReference>
<dbReference type="PANTHER" id="PTHR11061">
    <property type="entry name" value="RNA M5U METHYLTRANSFERASE"/>
    <property type="match status" value="1"/>
</dbReference>
<dbReference type="Gene3D" id="3.40.50.150">
    <property type="entry name" value="Vaccinia Virus protein VP39"/>
    <property type="match status" value="1"/>
</dbReference>
<dbReference type="PANTHER" id="PTHR11061:SF49">
    <property type="entry name" value="23S RRNA (URACIL(1939)-C(5))-METHYLTRANSFERASE RLMD"/>
    <property type="match status" value="1"/>
</dbReference>
<dbReference type="InterPro" id="IPR029063">
    <property type="entry name" value="SAM-dependent_MTases_sf"/>
</dbReference>
<comment type="similarity">
    <text evidence="6">Belongs to the class I-like SAM-binding methyltransferase superfamily. RNA M5U methyltransferase family.</text>
</comment>
<evidence type="ECO:0000256" key="4">
    <source>
        <dbReference type="ARBA" id="ARBA00022691"/>
    </source>
</evidence>
<dbReference type="GO" id="GO:0070041">
    <property type="term" value="F:rRNA (uridine-C5-)-methyltransferase activity"/>
    <property type="evidence" value="ECO:0007669"/>
    <property type="project" value="TreeGrafter"/>
</dbReference>
<dbReference type="InterPro" id="IPR012340">
    <property type="entry name" value="NA-bd_OB-fold"/>
</dbReference>
<keyword evidence="2 6" id="KW-0489">Methyltransferase</keyword>
<feature type="binding site" evidence="6">
    <location>
        <position position="337"/>
    </location>
    <ligand>
        <name>S-adenosyl-L-methionine</name>
        <dbReference type="ChEBI" id="CHEBI:59789"/>
    </ligand>
</feature>
<organism evidence="8 9">
    <name type="scientific">Jhaorihella thermophila</name>
    <dbReference type="NCBI Taxonomy" id="488547"/>
    <lineage>
        <taxon>Bacteria</taxon>
        <taxon>Pseudomonadati</taxon>
        <taxon>Pseudomonadota</taxon>
        <taxon>Alphaproteobacteria</taxon>
        <taxon>Rhodobacterales</taxon>
        <taxon>Paracoccaceae</taxon>
        <taxon>Jhaorihella</taxon>
    </lineage>
</organism>
<dbReference type="GO" id="GO:0051539">
    <property type="term" value="F:4 iron, 4 sulfur cluster binding"/>
    <property type="evidence" value="ECO:0007669"/>
    <property type="project" value="UniProtKB-KW"/>
</dbReference>
<evidence type="ECO:0000313" key="8">
    <source>
        <dbReference type="EMBL" id="SEF88812.1"/>
    </source>
</evidence>
<dbReference type="RefSeq" id="WP_104007823.1">
    <property type="nucleotide sequence ID" value="NZ_FNVD01000006.1"/>
</dbReference>
<dbReference type="Pfam" id="PF05958">
    <property type="entry name" value="tRNA_U5-meth_tr"/>
    <property type="match status" value="1"/>
</dbReference>
<keyword evidence="1" id="KW-0408">Iron</keyword>
<evidence type="ECO:0000256" key="2">
    <source>
        <dbReference type="ARBA" id="ARBA00022603"/>
    </source>
</evidence>
<keyword evidence="5" id="KW-0411">Iron-sulfur</keyword>
<feature type="binding site" evidence="6">
    <location>
        <position position="242"/>
    </location>
    <ligand>
        <name>S-adenosyl-L-methionine</name>
        <dbReference type="ChEBI" id="CHEBI:59789"/>
    </ligand>
</feature>
<sequence length="406" mass="43746">MRESVTIERLGHQGDGIAAGPVFVPRALPGEVVSGLRDGTRLTEIRIETPSPDRVQPPCRHYRSCGGCQLQHASDPFVADWKREVVRAALAAQGLEADLPPTVTSPPQSRRRATFAARRTKKGALAGFHGRASGTITEIPDCRLLHPDLLAGLPLARDLAMIGASRRHELAVSVTRSEGGLDAAVRGGKPLDGPFRAELAQLAARHRLARLAWDDEVIATRLPPIQRFGRAGVIPPPGAFLQATPEGEAALLHAVREAVAGATRIADLFAGCGTFALPLAEAAELHAVEGDAAMIRALDRSWRETQGLKRVTAEARDLFRRPLLADELDRFDAVVIDPPRAGAEAQVAELARSRVPVIAHVSCNPVTFARDARALVDAGYRLDRVQVVDQFRWSAHLELAAAFRLA</sequence>
<dbReference type="OrthoDB" id="9804590at2"/>
<dbReference type="InterPro" id="IPR010280">
    <property type="entry name" value="U5_MeTrfase_fam"/>
</dbReference>
<evidence type="ECO:0000256" key="7">
    <source>
        <dbReference type="PROSITE-ProRule" id="PRU10015"/>
    </source>
</evidence>
<dbReference type="PROSITE" id="PS01230">
    <property type="entry name" value="TRMA_1"/>
    <property type="match status" value="1"/>
</dbReference>
<name>A0A1H5VNB3_9RHOB</name>
<dbReference type="AlphaFoldDB" id="A0A1H5VNB3"/>
<keyword evidence="9" id="KW-1185">Reference proteome</keyword>
<accession>A0A1H5VNB3</accession>
<evidence type="ECO:0000256" key="1">
    <source>
        <dbReference type="ARBA" id="ARBA00022485"/>
    </source>
</evidence>
<keyword evidence="4 6" id="KW-0949">S-adenosyl-L-methionine</keyword>
<reference evidence="8 9" key="1">
    <citation type="submission" date="2016-10" db="EMBL/GenBank/DDBJ databases">
        <authorList>
            <person name="de Groot N.N."/>
        </authorList>
    </citation>
    <scope>NUCLEOTIDE SEQUENCE [LARGE SCALE GENOMIC DNA]</scope>
    <source>
        <strain evidence="8 9">DSM 23413</strain>
    </source>
</reference>
<evidence type="ECO:0000256" key="5">
    <source>
        <dbReference type="ARBA" id="ARBA00023014"/>
    </source>
</evidence>
<evidence type="ECO:0000313" key="9">
    <source>
        <dbReference type="Proteomes" id="UP000236742"/>
    </source>
</evidence>
<dbReference type="GO" id="GO:0070475">
    <property type="term" value="P:rRNA base methylation"/>
    <property type="evidence" value="ECO:0007669"/>
    <property type="project" value="TreeGrafter"/>
</dbReference>
<dbReference type="EMBL" id="FNVD01000006">
    <property type="protein sequence ID" value="SEF88812.1"/>
    <property type="molecule type" value="Genomic_DNA"/>
</dbReference>
<dbReference type="CDD" id="cd02440">
    <property type="entry name" value="AdoMet_MTases"/>
    <property type="match status" value="1"/>
</dbReference>
<feature type="active site" description="Nucleophile" evidence="6">
    <location>
        <position position="363"/>
    </location>
</feature>
<dbReference type="SUPFAM" id="SSF53335">
    <property type="entry name" value="S-adenosyl-L-methionine-dependent methyltransferases"/>
    <property type="match status" value="1"/>
</dbReference>
<feature type="binding site" evidence="6">
    <location>
        <position position="289"/>
    </location>
    <ligand>
        <name>S-adenosyl-L-methionine</name>
        <dbReference type="ChEBI" id="CHEBI:59789"/>
    </ligand>
</feature>
<evidence type="ECO:0000256" key="3">
    <source>
        <dbReference type="ARBA" id="ARBA00022679"/>
    </source>
</evidence>
<dbReference type="Proteomes" id="UP000236742">
    <property type="component" value="Unassembled WGS sequence"/>
</dbReference>
<proteinExistence type="inferred from homology"/>
<feature type="binding site" evidence="6">
    <location>
        <position position="269"/>
    </location>
    <ligand>
        <name>S-adenosyl-L-methionine</name>
        <dbReference type="ChEBI" id="CHEBI:59789"/>
    </ligand>
</feature>
<dbReference type="Gene3D" id="2.40.50.1070">
    <property type="match status" value="1"/>
</dbReference>
<dbReference type="InterPro" id="IPR030390">
    <property type="entry name" value="MeTrfase_TrmA_AS"/>
</dbReference>
<gene>
    <name evidence="8" type="ORF">SAMN05421751_106141</name>
</gene>
<feature type="active site" evidence="7">
    <location>
        <position position="363"/>
    </location>
</feature>
<keyword evidence="3 6" id="KW-0808">Transferase</keyword>
<evidence type="ECO:0000256" key="6">
    <source>
        <dbReference type="PROSITE-ProRule" id="PRU01024"/>
    </source>
</evidence>